<accession>A0ABR0T212</accession>
<feature type="signal peptide" evidence="1">
    <location>
        <begin position="1"/>
        <end position="22"/>
    </location>
</feature>
<dbReference type="Proteomes" id="UP001338125">
    <property type="component" value="Unassembled WGS sequence"/>
</dbReference>
<protein>
    <recommendedName>
        <fullName evidence="4">Antifungal protein</fullName>
    </recommendedName>
</protein>
<organism evidence="2 3">
    <name type="scientific">Cladobotryum mycophilum</name>
    <dbReference type="NCBI Taxonomy" id="491253"/>
    <lineage>
        <taxon>Eukaryota</taxon>
        <taxon>Fungi</taxon>
        <taxon>Dikarya</taxon>
        <taxon>Ascomycota</taxon>
        <taxon>Pezizomycotina</taxon>
        <taxon>Sordariomycetes</taxon>
        <taxon>Hypocreomycetidae</taxon>
        <taxon>Hypocreales</taxon>
        <taxon>Hypocreaceae</taxon>
        <taxon>Cladobotryum</taxon>
    </lineage>
</organism>
<name>A0ABR0T212_9HYPO</name>
<reference evidence="2 3" key="1">
    <citation type="submission" date="2024-01" db="EMBL/GenBank/DDBJ databases">
        <title>Complete genome of Cladobotryum mycophilum ATHUM6906.</title>
        <authorList>
            <person name="Christinaki A.C."/>
            <person name="Myridakis A.I."/>
            <person name="Kouvelis V.N."/>
        </authorList>
    </citation>
    <scope>NUCLEOTIDE SEQUENCE [LARGE SCALE GENOMIC DNA]</scope>
    <source>
        <strain evidence="2 3">ATHUM6906</strain>
    </source>
</reference>
<keyword evidence="1" id="KW-0732">Signal</keyword>
<evidence type="ECO:0000313" key="2">
    <source>
        <dbReference type="EMBL" id="KAK5998060.1"/>
    </source>
</evidence>
<feature type="chain" id="PRO_5045044153" description="Antifungal protein" evidence="1">
    <location>
        <begin position="23"/>
        <end position="97"/>
    </location>
</feature>
<evidence type="ECO:0000313" key="3">
    <source>
        <dbReference type="Proteomes" id="UP001338125"/>
    </source>
</evidence>
<evidence type="ECO:0000256" key="1">
    <source>
        <dbReference type="SAM" id="SignalP"/>
    </source>
</evidence>
<dbReference type="EMBL" id="JAVFKD010000001">
    <property type="protein sequence ID" value="KAK5998060.1"/>
    <property type="molecule type" value="Genomic_DNA"/>
</dbReference>
<keyword evidence="3" id="KW-1185">Reference proteome</keyword>
<proteinExistence type="predicted"/>
<sequence>MLFKATTVVSAMALFFASQSMASPIAAEVTEGSGNGLGNEFGILIAIDPYYACNCPNNCDHHVGSSCKYHNGPADNSPVVSGKCRNDRGRQLTCIPN</sequence>
<evidence type="ECO:0008006" key="4">
    <source>
        <dbReference type="Google" id="ProtNLM"/>
    </source>
</evidence>
<gene>
    <name evidence="2" type="ORF">PT974_00431</name>
</gene>
<comment type="caution">
    <text evidence="2">The sequence shown here is derived from an EMBL/GenBank/DDBJ whole genome shotgun (WGS) entry which is preliminary data.</text>
</comment>